<sequence>MFSRPWWRPALTAVAAFSLSAGLLAAPAQAAPSVAVAGVQAAPSVAVAGVRATPGRQAGRCPAAVVFSATVTVKGAARVKYRWVRGDGTKGAVRTAKAGTGIKLQERRTFSRSTRGWQAVQVLSPKKLTSGRAHFSVTCQGSTDVETPRSPAEGQGPAPRASAEVAGGNTYSGPCAAPGRTIDFVGTIRVSRVPAAVSYRWADSDGGPLGRQDLWFSAKDSPRRTVGASRTFLAGQSGTRWIEILDRHGKVLSTSAKVPYSVTCTPTPAPVTASVTGVRVDPAAYRGTCAAPLTFTFTADLAVSKPAKVTYRWIRGDGTTVPGEWEFKDAKDLTKTVSLTWPVADPAKVAGGSATVQITSPGRSEAGPAKFTITCEDTGPGTVTVSDPVITTWSRGGGECTTQNPYQVTAASMITAPKGAGFPLDVTYRWRWADGGYWHKETVKITGPGPHRVAHQWFVQRSQAGKVFVDVLTPTPVKSGTTEYSVTCDGRPPVPNTGGVVTSVTDAKITPSSHTGTCPVDLKAVATITVSAPTSGPVEYAWVFDNGTSSPTAQVDFPAGGPLTKTVVWDEWRAVKTSGPVTGYLRTVTPNTAVSSPVSYSVTCA</sequence>
<evidence type="ECO:0000313" key="4">
    <source>
        <dbReference type="Proteomes" id="UP001230426"/>
    </source>
</evidence>
<gene>
    <name evidence="3" type="ORF">J2S55_001799</name>
</gene>
<keyword evidence="2" id="KW-0732">Signal</keyword>
<dbReference type="RefSeq" id="WP_306858640.1">
    <property type="nucleotide sequence ID" value="NZ_JAUSRB010000002.1"/>
</dbReference>
<accession>A0ABT9QZZ4</accession>
<proteinExistence type="predicted"/>
<feature type="chain" id="PRO_5045449294" description="Ig-like domain-containing protein" evidence="2">
    <location>
        <begin position="31"/>
        <end position="605"/>
    </location>
</feature>
<dbReference type="Proteomes" id="UP001230426">
    <property type="component" value="Unassembled WGS sequence"/>
</dbReference>
<feature type="signal peptide" evidence="2">
    <location>
        <begin position="1"/>
        <end position="30"/>
    </location>
</feature>
<comment type="caution">
    <text evidence="3">The sequence shown here is derived from an EMBL/GenBank/DDBJ whole genome shotgun (WGS) entry which is preliminary data.</text>
</comment>
<protein>
    <recommendedName>
        <fullName evidence="5">Ig-like domain-containing protein</fullName>
    </recommendedName>
</protein>
<evidence type="ECO:0008006" key="5">
    <source>
        <dbReference type="Google" id="ProtNLM"/>
    </source>
</evidence>
<name>A0ABT9QZZ4_9ACTN</name>
<keyword evidence="4" id="KW-1185">Reference proteome</keyword>
<feature type="region of interest" description="Disordered" evidence="1">
    <location>
        <begin position="139"/>
        <end position="169"/>
    </location>
</feature>
<reference evidence="3 4" key="1">
    <citation type="submission" date="2023-07" db="EMBL/GenBank/DDBJ databases">
        <title>Sequencing the genomes of 1000 actinobacteria strains.</title>
        <authorList>
            <person name="Klenk H.-P."/>
        </authorList>
    </citation>
    <scope>NUCLEOTIDE SEQUENCE [LARGE SCALE GENOMIC DNA]</scope>
    <source>
        <strain evidence="3 4">DSM 44109</strain>
    </source>
</reference>
<evidence type="ECO:0000313" key="3">
    <source>
        <dbReference type="EMBL" id="MDP9862533.1"/>
    </source>
</evidence>
<evidence type="ECO:0000256" key="2">
    <source>
        <dbReference type="SAM" id="SignalP"/>
    </source>
</evidence>
<dbReference type="EMBL" id="JAUSRB010000002">
    <property type="protein sequence ID" value="MDP9862533.1"/>
    <property type="molecule type" value="Genomic_DNA"/>
</dbReference>
<evidence type="ECO:0000256" key="1">
    <source>
        <dbReference type="SAM" id="MobiDB-lite"/>
    </source>
</evidence>
<organism evidence="3 4">
    <name type="scientific">Streptosporangium brasiliense</name>
    <dbReference type="NCBI Taxonomy" id="47480"/>
    <lineage>
        <taxon>Bacteria</taxon>
        <taxon>Bacillati</taxon>
        <taxon>Actinomycetota</taxon>
        <taxon>Actinomycetes</taxon>
        <taxon>Streptosporangiales</taxon>
        <taxon>Streptosporangiaceae</taxon>
        <taxon>Streptosporangium</taxon>
    </lineage>
</organism>